<reference evidence="1" key="1">
    <citation type="submission" date="2020-11" db="EMBL/GenBank/DDBJ databases">
        <authorList>
            <person name="Tran Van P."/>
        </authorList>
    </citation>
    <scope>NUCLEOTIDE SEQUENCE</scope>
</reference>
<protein>
    <submittedName>
        <fullName evidence="1">Uncharacterized protein</fullName>
    </submittedName>
</protein>
<accession>A0A7R9PRD6</accession>
<proteinExistence type="predicted"/>
<organism evidence="1">
    <name type="scientific">Timema genevievae</name>
    <name type="common">Walking stick</name>
    <dbReference type="NCBI Taxonomy" id="629358"/>
    <lineage>
        <taxon>Eukaryota</taxon>
        <taxon>Metazoa</taxon>
        <taxon>Ecdysozoa</taxon>
        <taxon>Arthropoda</taxon>
        <taxon>Hexapoda</taxon>
        <taxon>Insecta</taxon>
        <taxon>Pterygota</taxon>
        <taxon>Neoptera</taxon>
        <taxon>Polyneoptera</taxon>
        <taxon>Phasmatodea</taxon>
        <taxon>Timematodea</taxon>
        <taxon>Timematoidea</taxon>
        <taxon>Timematidae</taxon>
        <taxon>Timema</taxon>
    </lineage>
</organism>
<dbReference type="EMBL" id="OE845309">
    <property type="protein sequence ID" value="CAD7607068.1"/>
    <property type="molecule type" value="Genomic_DNA"/>
</dbReference>
<name>A0A7R9PRD6_TIMGE</name>
<gene>
    <name evidence="1" type="ORF">TGEB3V08_LOCUS10096</name>
</gene>
<dbReference type="AlphaFoldDB" id="A0A7R9PRD6"/>
<evidence type="ECO:0000313" key="1">
    <source>
        <dbReference type="EMBL" id="CAD7607068.1"/>
    </source>
</evidence>
<sequence>MTTNITSQQTKQPAIITSTPAIDKLPPARQHIKTCRLYTSVRQWRESGMDNPMCTARPGWQTMSLSKPKYKNRMYNIRVNLIDILKVDTNKMVNIP</sequence>